<evidence type="ECO:0000256" key="1">
    <source>
        <dbReference type="SAM" id="MobiDB-lite"/>
    </source>
</evidence>
<feature type="transmembrane region" description="Helical" evidence="2">
    <location>
        <begin position="251"/>
        <end position="271"/>
    </location>
</feature>
<feature type="domain" description="J" evidence="3">
    <location>
        <begin position="44"/>
        <end position="109"/>
    </location>
</feature>
<name>A0A9P7YZJ1_9HELO</name>
<keyword evidence="5" id="KW-1185">Reference proteome</keyword>
<evidence type="ECO:0000256" key="2">
    <source>
        <dbReference type="SAM" id="Phobius"/>
    </source>
</evidence>
<protein>
    <recommendedName>
        <fullName evidence="3">J domain-containing protein</fullName>
    </recommendedName>
</protein>
<feature type="region of interest" description="Disordered" evidence="1">
    <location>
        <begin position="103"/>
        <end position="183"/>
    </location>
</feature>
<accession>A0A9P7YZJ1</accession>
<dbReference type="PRINTS" id="PR00625">
    <property type="entry name" value="JDOMAIN"/>
</dbReference>
<dbReference type="SUPFAM" id="SSF46565">
    <property type="entry name" value="Chaperone J-domain"/>
    <property type="match status" value="1"/>
</dbReference>
<evidence type="ECO:0000313" key="4">
    <source>
        <dbReference type="EMBL" id="KAG9242586.1"/>
    </source>
</evidence>
<dbReference type="PANTHER" id="PTHR44825">
    <property type="match status" value="1"/>
</dbReference>
<dbReference type="CDD" id="cd06257">
    <property type="entry name" value="DnaJ"/>
    <property type="match status" value="1"/>
</dbReference>
<dbReference type="InterPro" id="IPR001623">
    <property type="entry name" value="DnaJ_domain"/>
</dbReference>
<evidence type="ECO:0000259" key="3">
    <source>
        <dbReference type="PROSITE" id="PS50076"/>
    </source>
</evidence>
<feature type="compositionally biased region" description="Low complexity" evidence="1">
    <location>
        <begin position="108"/>
        <end position="122"/>
    </location>
</feature>
<keyword evidence="2" id="KW-0472">Membrane</keyword>
<dbReference type="Gene3D" id="1.10.287.110">
    <property type="entry name" value="DnaJ domain"/>
    <property type="match status" value="1"/>
</dbReference>
<feature type="compositionally biased region" description="Polar residues" evidence="1">
    <location>
        <begin position="124"/>
        <end position="134"/>
    </location>
</feature>
<dbReference type="InterPro" id="IPR052763">
    <property type="entry name" value="DnaJ_C4"/>
</dbReference>
<dbReference type="Proteomes" id="UP000887226">
    <property type="component" value="Unassembled WGS sequence"/>
</dbReference>
<keyword evidence="2" id="KW-1133">Transmembrane helix</keyword>
<sequence>MPRLQSPFPILGSSSTVPVLRQAWKPRIAAGFHATIPLRADEQNHYQTLKVPPNATPAEVKKSFYTLSKLHHPDANPSDPTASARFVKISTAYATLSIPAKRREYDRSLPSPKSSPSYSAPPQRSGSYSSTTTPAGGRPASGLSRRRTQFRGPPPSFYKNGALGTQAEKRSEAQGNSAAGAEQQAYDEKIGGMGTGQQPWGHGNDVPHFDKRGHFKTQEGVLGRRKMRGVLGDEDAGVSEEGGGGQGPMGLFLWIGALVGLSVLVPSLVGVRAGRKKTSH</sequence>
<organism evidence="4 5">
    <name type="scientific">Calycina marina</name>
    <dbReference type="NCBI Taxonomy" id="1763456"/>
    <lineage>
        <taxon>Eukaryota</taxon>
        <taxon>Fungi</taxon>
        <taxon>Dikarya</taxon>
        <taxon>Ascomycota</taxon>
        <taxon>Pezizomycotina</taxon>
        <taxon>Leotiomycetes</taxon>
        <taxon>Helotiales</taxon>
        <taxon>Pezizellaceae</taxon>
        <taxon>Calycina</taxon>
    </lineage>
</organism>
<dbReference type="Pfam" id="PF00226">
    <property type="entry name" value="DnaJ"/>
    <property type="match status" value="1"/>
</dbReference>
<gene>
    <name evidence="4" type="ORF">BJ878DRAFT_514716</name>
</gene>
<dbReference type="PANTHER" id="PTHR44825:SF1">
    <property type="entry name" value="DNAJ HOMOLOG SUBFAMILY C MEMBER 4"/>
    <property type="match status" value="1"/>
</dbReference>
<dbReference type="AlphaFoldDB" id="A0A9P7YZJ1"/>
<reference evidence="4" key="1">
    <citation type="journal article" date="2021" name="IMA Fungus">
        <title>Genomic characterization of three marine fungi, including Emericellopsis atlantica sp. nov. with signatures of a generalist lifestyle and marine biomass degradation.</title>
        <authorList>
            <person name="Hagestad O.C."/>
            <person name="Hou L."/>
            <person name="Andersen J.H."/>
            <person name="Hansen E.H."/>
            <person name="Altermark B."/>
            <person name="Li C."/>
            <person name="Kuhnert E."/>
            <person name="Cox R.J."/>
            <person name="Crous P.W."/>
            <person name="Spatafora J.W."/>
            <person name="Lail K."/>
            <person name="Amirebrahimi M."/>
            <person name="Lipzen A."/>
            <person name="Pangilinan J."/>
            <person name="Andreopoulos W."/>
            <person name="Hayes R.D."/>
            <person name="Ng V."/>
            <person name="Grigoriev I.V."/>
            <person name="Jackson S.A."/>
            <person name="Sutton T.D.S."/>
            <person name="Dobson A.D.W."/>
            <person name="Rama T."/>
        </authorList>
    </citation>
    <scope>NUCLEOTIDE SEQUENCE</scope>
    <source>
        <strain evidence="4">TRa3180A</strain>
    </source>
</reference>
<dbReference type="InterPro" id="IPR036869">
    <property type="entry name" value="J_dom_sf"/>
</dbReference>
<keyword evidence="2" id="KW-0812">Transmembrane</keyword>
<comment type="caution">
    <text evidence="4">The sequence shown here is derived from an EMBL/GenBank/DDBJ whole genome shotgun (WGS) entry which is preliminary data.</text>
</comment>
<dbReference type="EMBL" id="MU254057">
    <property type="protein sequence ID" value="KAG9242586.1"/>
    <property type="molecule type" value="Genomic_DNA"/>
</dbReference>
<evidence type="ECO:0000313" key="5">
    <source>
        <dbReference type="Proteomes" id="UP000887226"/>
    </source>
</evidence>
<dbReference type="SMART" id="SM00271">
    <property type="entry name" value="DnaJ"/>
    <property type="match status" value="1"/>
</dbReference>
<proteinExistence type="predicted"/>
<dbReference type="PROSITE" id="PS50076">
    <property type="entry name" value="DNAJ_2"/>
    <property type="match status" value="1"/>
</dbReference>
<dbReference type="OrthoDB" id="10250354at2759"/>